<proteinExistence type="predicted"/>
<sequence>MFIAYTRIRDNLHHWSDIFVGMATGSSVATFGLTIVGFKLNTHTFEESISLKEGRRNVPSG</sequence>
<feature type="transmembrane region" description="Helical" evidence="1">
    <location>
        <begin position="18"/>
        <end position="38"/>
    </location>
</feature>
<evidence type="ECO:0000313" key="3">
    <source>
        <dbReference type="WBParaSite" id="Minc3s00065g03310"/>
    </source>
</evidence>
<accession>A0A914KPA0</accession>
<dbReference type="Gene3D" id="1.20.144.10">
    <property type="entry name" value="Phosphatidic acid phosphatase type 2/haloperoxidase"/>
    <property type="match status" value="1"/>
</dbReference>
<dbReference type="InterPro" id="IPR036938">
    <property type="entry name" value="PAP2/HPO_sf"/>
</dbReference>
<evidence type="ECO:0000313" key="2">
    <source>
        <dbReference type="Proteomes" id="UP000887563"/>
    </source>
</evidence>
<keyword evidence="2" id="KW-1185">Reference proteome</keyword>
<name>A0A914KPA0_MELIC</name>
<protein>
    <submittedName>
        <fullName evidence="3">Phosphatidic acid phosphatase type 2/haloperoxidase domain-containing protein</fullName>
    </submittedName>
</protein>
<reference evidence="3" key="1">
    <citation type="submission" date="2022-11" db="UniProtKB">
        <authorList>
            <consortium name="WormBaseParasite"/>
        </authorList>
    </citation>
    <scope>IDENTIFICATION</scope>
</reference>
<evidence type="ECO:0000256" key="1">
    <source>
        <dbReference type="SAM" id="Phobius"/>
    </source>
</evidence>
<dbReference type="WBParaSite" id="Minc3s00065g03310">
    <property type="protein sequence ID" value="Minc3s00065g03310"/>
    <property type="gene ID" value="Minc3s00065g03310"/>
</dbReference>
<keyword evidence="1" id="KW-0472">Membrane</keyword>
<dbReference type="AlphaFoldDB" id="A0A914KPA0"/>
<keyword evidence="1" id="KW-0812">Transmembrane</keyword>
<keyword evidence="1" id="KW-1133">Transmembrane helix</keyword>
<dbReference type="SUPFAM" id="SSF48317">
    <property type="entry name" value="Acid phosphatase/Vanadium-dependent haloperoxidase"/>
    <property type="match status" value="1"/>
</dbReference>
<dbReference type="Proteomes" id="UP000887563">
    <property type="component" value="Unplaced"/>
</dbReference>
<organism evidence="2 3">
    <name type="scientific">Meloidogyne incognita</name>
    <name type="common">Southern root-knot nematode worm</name>
    <name type="synonym">Oxyuris incognita</name>
    <dbReference type="NCBI Taxonomy" id="6306"/>
    <lineage>
        <taxon>Eukaryota</taxon>
        <taxon>Metazoa</taxon>
        <taxon>Ecdysozoa</taxon>
        <taxon>Nematoda</taxon>
        <taxon>Chromadorea</taxon>
        <taxon>Rhabditida</taxon>
        <taxon>Tylenchina</taxon>
        <taxon>Tylenchomorpha</taxon>
        <taxon>Tylenchoidea</taxon>
        <taxon>Meloidogynidae</taxon>
        <taxon>Meloidogyninae</taxon>
        <taxon>Meloidogyne</taxon>
        <taxon>Meloidogyne incognita group</taxon>
    </lineage>
</organism>